<evidence type="ECO:0000256" key="5">
    <source>
        <dbReference type="SAM" id="Phobius"/>
    </source>
</evidence>
<feature type="transmembrane region" description="Helical" evidence="5">
    <location>
        <begin position="21"/>
        <end position="41"/>
    </location>
</feature>
<dbReference type="Proteomes" id="UP000549695">
    <property type="component" value="Unassembled WGS sequence"/>
</dbReference>
<dbReference type="RefSeq" id="WP_179761277.1">
    <property type="nucleotide sequence ID" value="NZ_BAAAJZ010000003.1"/>
</dbReference>
<accession>A0A852W211</accession>
<evidence type="ECO:0000313" key="7">
    <source>
        <dbReference type="EMBL" id="NYG02410.1"/>
    </source>
</evidence>
<evidence type="ECO:0000256" key="2">
    <source>
        <dbReference type="ARBA" id="ARBA00022692"/>
    </source>
</evidence>
<feature type="transmembrane region" description="Helical" evidence="5">
    <location>
        <begin position="561"/>
        <end position="586"/>
    </location>
</feature>
<dbReference type="EMBL" id="JACCCZ010000001">
    <property type="protein sequence ID" value="NYG02410.1"/>
    <property type="molecule type" value="Genomic_DNA"/>
</dbReference>
<dbReference type="NCBIfam" id="TIGR03061">
    <property type="entry name" value="pip_yhgE_Nterm"/>
    <property type="match status" value="1"/>
</dbReference>
<dbReference type="InterPro" id="IPR013525">
    <property type="entry name" value="ABC2_TM"/>
</dbReference>
<dbReference type="PANTHER" id="PTHR43077">
    <property type="entry name" value="TRANSPORT PERMEASE YVFS-RELATED"/>
    <property type="match status" value="1"/>
</dbReference>
<keyword evidence="2 5" id="KW-0812">Transmembrane</keyword>
<dbReference type="InterPro" id="IPR023908">
    <property type="entry name" value="xxxLxxG_rpt"/>
</dbReference>
<organism evidence="7 8">
    <name type="scientific">Pseudonocardia alni</name>
    <name type="common">Amycolata alni</name>
    <dbReference type="NCBI Taxonomy" id="33907"/>
    <lineage>
        <taxon>Bacteria</taxon>
        <taxon>Bacillati</taxon>
        <taxon>Actinomycetota</taxon>
        <taxon>Actinomycetes</taxon>
        <taxon>Pseudonocardiales</taxon>
        <taxon>Pseudonocardiaceae</taxon>
        <taxon>Pseudonocardia</taxon>
    </lineage>
</organism>
<dbReference type="GeneID" id="98052450"/>
<dbReference type="PANTHER" id="PTHR43077:SF5">
    <property type="entry name" value="PHAGE INFECTION PROTEIN"/>
    <property type="match status" value="1"/>
</dbReference>
<dbReference type="InterPro" id="IPR017501">
    <property type="entry name" value="Phage_infect_YhgE_C"/>
</dbReference>
<keyword evidence="3 5" id="KW-1133">Transmembrane helix</keyword>
<keyword evidence="4 5" id="KW-0472">Membrane</keyword>
<evidence type="ECO:0000313" key="8">
    <source>
        <dbReference type="Proteomes" id="UP000549695"/>
    </source>
</evidence>
<dbReference type="AlphaFoldDB" id="A0A852W211"/>
<proteinExistence type="predicted"/>
<evidence type="ECO:0000256" key="3">
    <source>
        <dbReference type="ARBA" id="ARBA00022989"/>
    </source>
</evidence>
<feature type="transmembrane region" description="Helical" evidence="5">
    <location>
        <begin position="520"/>
        <end position="540"/>
    </location>
</feature>
<dbReference type="InterPro" id="IPR017500">
    <property type="entry name" value="Phage_infect_YhgE_N"/>
</dbReference>
<dbReference type="InterPro" id="IPR051328">
    <property type="entry name" value="T7SS_ABC-Transporter"/>
</dbReference>
<protein>
    <submittedName>
        <fullName evidence="7">Membrane protein</fullName>
    </submittedName>
</protein>
<dbReference type="GO" id="GO:0016020">
    <property type="term" value="C:membrane"/>
    <property type="evidence" value="ECO:0007669"/>
    <property type="project" value="UniProtKB-SubCell"/>
</dbReference>
<feature type="domain" description="ABC-2 type transporter transmembrane" evidence="6">
    <location>
        <begin position="502"/>
        <end position="695"/>
    </location>
</feature>
<comment type="subcellular location">
    <subcellularLocation>
        <location evidence="1">Membrane</location>
        <topology evidence="1">Multi-pass membrane protein</topology>
    </subcellularLocation>
</comment>
<evidence type="ECO:0000256" key="1">
    <source>
        <dbReference type="ARBA" id="ARBA00004141"/>
    </source>
</evidence>
<dbReference type="Pfam" id="PF12698">
    <property type="entry name" value="ABC2_membrane_3"/>
    <property type="match status" value="1"/>
</dbReference>
<evidence type="ECO:0000256" key="4">
    <source>
        <dbReference type="ARBA" id="ARBA00023136"/>
    </source>
</evidence>
<reference evidence="7 8" key="1">
    <citation type="submission" date="2020-07" db="EMBL/GenBank/DDBJ databases">
        <title>Sequencing the genomes of 1000 actinobacteria strains.</title>
        <authorList>
            <person name="Klenk H.-P."/>
        </authorList>
    </citation>
    <scope>NUCLEOTIDE SEQUENCE [LARGE SCALE GENOMIC DNA]</scope>
    <source>
        <strain evidence="7 8">DSM 44749</strain>
    </source>
</reference>
<gene>
    <name evidence="7" type="ORF">HDA37_002695</name>
</gene>
<dbReference type="Gene3D" id="1.10.287.950">
    <property type="entry name" value="Methyl-accepting chemotaxis protein"/>
    <property type="match status" value="1"/>
</dbReference>
<feature type="transmembrane region" description="Helical" evidence="5">
    <location>
        <begin position="592"/>
        <end position="615"/>
    </location>
</feature>
<feature type="transmembrane region" description="Helical" evidence="5">
    <location>
        <begin position="673"/>
        <end position="700"/>
    </location>
</feature>
<dbReference type="GO" id="GO:0140359">
    <property type="term" value="F:ABC-type transporter activity"/>
    <property type="evidence" value="ECO:0007669"/>
    <property type="project" value="InterPro"/>
</dbReference>
<feature type="transmembrane region" description="Helical" evidence="5">
    <location>
        <begin position="622"/>
        <end position="641"/>
    </location>
</feature>
<dbReference type="NCBIfam" id="TIGR03062">
    <property type="entry name" value="pip_yhgE_Cterm"/>
    <property type="match status" value="1"/>
</dbReference>
<sequence>MSAIRMAISELRRITAGRLPVLAVLALLMIPMLYAGFYLYANGDPYSRLDQVPAALVVDDAGGTDAEGKAQNVGQDVATELTDSGSFDFHRVSAAEADRGVRDNVYTFAVTIPRDFTAALQSSGEFTPRQGILVLTTNDANNYLARTIADTLTTRVRESVAKEVGTQAADRFLTGFSTIHTRTQEAADGAGKLADGAATAHDGAARLASGAGELATGQRTLLDGAQQLADGAGELATGAGTLATGAGTAASGADRLSAGTGELATGLGTLRQATADLPAQSRQLADGARQVADGNAQLAAAGDRVAQESARLADQLDAADGTIAANLRERGFTDEQVQQALAALSTAKQPLVDGNARVQQVSGQLDRLGSGAGRVADGAEQLAASAPQLSSGIASAADGAGTLRDGATELSGGVRKLSDGATQLSTGATALRTGADRLVAGERTAVDGTDRLADGARRLDSGTGELATGATRLHDGLASGLDDIPNPAPGVREATAANIGDPVATRDVAYSQADTYGAGLAPFFMALATWIGGYVLFLLVQPLSRRAIAAGQSPLRIALGGWIPAGLLGVVQVTGMYAVVSLLLGITPVHPFATLALLWLTSMTFTAIVHALNALLGAVGQFLGLVLMVLQLVSAGGTFPWQTIPGPLYPVHHVMPMGYAVDALRHLMYGGELAGVVGTAVPVLLVWFAGALALATFAAYRKRVWTATAVKPELVL</sequence>
<comment type="caution">
    <text evidence="7">The sequence shown here is derived from an EMBL/GenBank/DDBJ whole genome shotgun (WGS) entry which is preliminary data.</text>
</comment>
<keyword evidence="8" id="KW-1185">Reference proteome</keyword>
<name>A0A852W211_PSEA5</name>
<evidence type="ECO:0000259" key="6">
    <source>
        <dbReference type="Pfam" id="PF12698"/>
    </source>
</evidence>
<dbReference type="SUPFAM" id="SSF58104">
    <property type="entry name" value="Methyl-accepting chemotaxis protein (MCP) signaling domain"/>
    <property type="match status" value="1"/>
</dbReference>
<dbReference type="NCBIfam" id="TIGR03057">
    <property type="entry name" value="xxxLxxG_by_4"/>
    <property type="match status" value="8"/>
</dbReference>